<dbReference type="EMBL" id="JBJKBG010000002">
    <property type="protein sequence ID" value="KAL3751232.1"/>
    <property type="molecule type" value="Genomic_DNA"/>
</dbReference>
<reference evidence="3 4" key="1">
    <citation type="submission" date="2024-11" db="EMBL/GenBank/DDBJ databases">
        <title>Chromosome-level genome assembly of Eucalyptus globulus Labill. provides insights into its genome evolution.</title>
        <authorList>
            <person name="Li X."/>
        </authorList>
    </citation>
    <scope>NUCLEOTIDE SEQUENCE [LARGE SCALE GENOMIC DNA]</scope>
    <source>
        <strain evidence="3">CL2024</strain>
        <tissue evidence="3">Fresh tender leaves</tissue>
    </source>
</reference>
<comment type="caution">
    <text evidence="3">The sequence shown here is derived from an EMBL/GenBank/DDBJ whole genome shotgun (WGS) entry which is preliminary data.</text>
</comment>
<dbReference type="SUPFAM" id="SSF55961">
    <property type="entry name" value="Bet v1-like"/>
    <property type="match status" value="1"/>
</dbReference>
<evidence type="ECO:0000313" key="4">
    <source>
        <dbReference type="Proteomes" id="UP001634007"/>
    </source>
</evidence>
<dbReference type="PANTHER" id="PTHR31338:SF20">
    <property type="entry name" value="BET V I_MAJOR LATEX PROTEIN DOMAIN-CONTAINING PROTEIN"/>
    <property type="match status" value="1"/>
</dbReference>
<evidence type="ECO:0000313" key="3">
    <source>
        <dbReference type="EMBL" id="KAL3751232.1"/>
    </source>
</evidence>
<organism evidence="3 4">
    <name type="scientific">Eucalyptus globulus</name>
    <name type="common">Tasmanian blue gum</name>
    <dbReference type="NCBI Taxonomy" id="34317"/>
    <lineage>
        <taxon>Eukaryota</taxon>
        <taxon>Viridiplantae</taxon>
        <taxon>Streptophyta</taxon>
        <taxon>Embryophyta</taxon>
        <taxon>Tracheophyta</taxon>
        <taxon>Spermatophyta</taxon>
        <taxon>Magnoliopsida</taxon>
        <taxon>eudicotyledons</taxon>
        <taxon>Gunneridae</taxon>
        <taxon>Pentapetalae</taxon>
        <taxon>rosids</taxon>
        <taxon>malvids</taxon>
        <taxon>Myrtales</taxon>
        <taxon>Myrtaceae</taxon>
        <taxon>Myrtoideae</taxon>
        <taxon>Eucalypteae</taxon>
        <taxon>Eucalyptus</taxon>
    </lineage>
</organism>
<dbReference type="Proteomes" id="UP001634007">
    <property type="component" value="Unassembled WGS sequence"/>
</dbReference>
<dbReference type="AlphaFoldDB" id="A0ABD3LIE5"/>
<dbReference type="InterPro" id="IPR052006">
    <property type="entry name" value="MLP-like"/>
</dbReference>
<evidence type="ECO:0000256" key="1">
    <source>
        <dbReference type="ARBA" id="ARBA00038242"/>
    </source>
</evidence>
<comment type="similarity">
    <text evidence="1">Belongs to the MLP family.</text>
</comment>
<name>A0ABD3LIE5_EUCGL</name>
<dbReference type="Gene3D" id="3.30.530.20">
    <property type="match status" value="1"/>
</dbReference>
<sequence length="153" mass="17343">MGLEGKLDFEVEIQSSADEFYHIWRNQIYHLPNVSSDAIQSVQLHEGEWHSEDAVKLWNYTLEGKALTAKERVEVDDANKVLTFNIIGGDLLEEFKTFKAIVKTIAKSDGRGSLVKWTLEYEKLHEGVANPNAYIDLEVKLTKDADAHLINNA</sequence>
<proteinExistence type="inferred from homology"/>
<feature type="domain" description="Bet v I/Major latex protein" evidence="2">
    <location>
        <begin position="2"/>
        <end position="152"/>
    </location>
</feature>
<dbReference type="SMART" id="SM01037">
    <property type="entry name" value="Bet_v_1"/>
    <property type="match status" value="1"/>
</dbReference>
<protein>
    <recommendedName>
        <fullName evidence="2">Bet v I/Major latex protein domain-containing protein</fullName>
    </recommendedName>
</protein>
<evidence type="ECO:0000259" key="2">
    <source>
        <dbReference type="SMART" id="SM01037"/>
    </source>
</evidence>
<dbReference type="Pfam" id="PF00407">
    <property type="entry name" value="Bet_v_1"/>
    <property type="match status" value="1"/>
</dbReference>
<accession>A0ABD3LIE5</accession>
<dbReference type="PANTHER" id="PTHR31338">
    <property type="entry name" value="POLYKETIDE CYCLASE/DEHYDRASE AND LIPID TRANSPORT SUPERFAMILY PROTEIN"/>
    <property type="match status" value="1"/>
</dbReference>
<dbReference type="CDD" id="cd07816">
    <property type="entry name" value="Bet_v1-like"/>
    <property type="match status" value="1"/>
</dbReference>
<gene>
    <name evidence="3" type="ORF">ACJRO7_012108</name>
</gene>
<dbReference type="InterPro" id="IPR023393">
    <property type="entry name" value="START-like_dom_sf"/>
</dbReference>
<keyword evidence="4" id="KW-1185">Reference proteome</keyword>
<dbReference type="InterPro" id="IPR000916">
    <property type="entry name" value="Bet_v_I/MLP"/>
</dbReference>